<keyword evidence="1" id="KW-0175">Coiled coil</keyword>
<evidence type="ECO:0000256" key="2">
    <source>
        <dbReference type="SAM" id="MobiDB-lite"/>
    </source>
</evidence>
<dbReference type="KEGG" id="gtt:GUITHDRAFT_143871"/>
<feature type="domain" description="BZIP" evidence="3">
    <location>
        <begin position="43"/>
        <end position="106"/>
    </location>
</feature>
<reference evidence="4 6" key="1">
    <citation type="journal article" date="2012" name="Nature">
        <title>Algal genomes reveal evolutionary mosaicism and the fate of nucleomorphs.</title>
        <authorList>
            <consortium name="DOE Joint Genome Institute"/>
            <person name="Curtis B.A."/>
            <person name="Tanifuji G."/>
            <person name="Burki F."/>
            <person name="Gruber A."/>
            <person name="Irimia M."/>
            <person name="Maruyama S."/>
            <person name="Arias M.C."/>
            <person name="Ball S.G."/>
            <person name="Gile G.H."/>
            <person name="Hirakawa Y."/>
            <person name="Hopkins J.F."/>
            <person name="Kuo A."/>
            <person name="Rensing S.A."/>
            <person name="Schmutz J."/>
            <person name="Symeonidi A."/>
            <person name="Elias M."/>
            <person name="Eveleigh R.J."/>
            <person name="Herman E.K."/>
            <person name="Klute M.J."/>
            <person name="Nakayama T."/>
            <person name="Obornik M."/>
            <person name="Reyes-Prieto A."/>
            <person name="Armbrust E.V."/>
            <person name="Aves S.J."/>
            <person name="Beiko R.G."/>
            <person name="Coutinho P."/>
            <person name="Dacks J.B."/>
            <person name="Durnford D.G."/>
            <person name="Fast N.M."/>
            <person name="Green B.R."/>
            <person name="Grisdale C.J."/>
            <person name="Hempel F."/>
            <person name="Henrissat B."/>
            <person name="Hoppner M.P."/>
            <person name="Ishida K."/>
            <person name="Kim E."/>
            <person name="Koreny L."/>
            <person name="Kroth P.G."/>
            <person name="Liu Y."/>
            <person name="Malik S.B."/>
            <person name="Maier U.G."/>
            <person name="McRose D."/>
            <person name="Mock T."/>
            <person name="Neilson J.A."/>
            <person name="Onodera N.T."/>
            <person name="Poole A.M."/>
            <person name="Pritham E.J."/>
            <person name="Richards T.A."/>
            <person name="Rocap G."/>
            <person name="Roy S.W."/>
            <person name="Sarai C."/>
            <person name="Schaack S."/>
            <person name="Shirato S."/>
            <person name="Slamovits C.H."/>
            <person name="Spencer D.F."/>
            <person name="Suzuki S."/>
            <person name="Worden A.Z."/>
            <person name="Zauner S."/>
            <person name="Barry K."/>
            <person name="Bell C."/>
            <person name="Bharti A.K."/>
            <person name="Crow J.A."/>
            <person name="Grimwood J."/>
            <person name="Kramer R."/>
            <person name="Lindquist E."/>
            <person name="Lucas S."/>
            <person name="Salamov A."/>
            <person name="McFadden G.I."/>
            <person name="Lane C.E."/>
            <person name="Keeling P.J."/>
            <person name="Gray M.W."/>
            <person name="Grigoriev I.V."/>
            <person name="Archibald J.M."/>
        </authorList>
    </citation>
    <scope>NUCLEOTIDE SEQUENCE</scope>
    <source>
        <strain evidence="4 6">CCMP2712</strain>
    </source>
</reference>
<feature type="region of interest" description="Disordered" evidence="2">
    <location>
        <begin position="219"/>
        <end position="246"/>
    </location>
</feature>
<dbReference type="GO" id="GO:0003700">
    <property type="term" value="F:DNA-binding transcription factor activity"/>
    <property type="evidence" value="ECO:0007669"/>
    <property type="project" value="InterPro"/>
</dbReference>
<name>L1IRG2_GUITC</name>
<dbReference type="GeneID" id="17295608"/>
<keyword evidence="6" id="KW-1185">Reference proteome</keyword>
<dbReference type="SUPFAM" id="SSF57959">
    <property type="entry name" value="Leucine zipper domain"/>
    <property type="match status" value="1"/>
</dbReference>
<dbReference type="PROSITE" id="PS50217">
    <property type="entry name" value="BZIP"/>
    <property type="match status" value="1"/>
</dbReference>
<dbReference type="Proteomes" id="UP000011087">
    <property type="component" value="Unassembled WGS sequence"/>
</dbReference>
<evidence type="ECO:0000313" key="5">
    <source>
        <dbReference type="EnsemblProtists" id="EKX38851"/>
    </source>
</evidence>
<evidence type="ECO:0000256" key="1">
    <source>
        <dbReference type="SAM" id="Coils"/>
    </source>
</evidence>
<dbReference type="PaxDb" id="55529-EKX38851"/>
<dbReference type="PROSITE" id="PS00036">
    <property type="entry name" value="BZIP_BASIC"/>
    <property type="match status" value="1"/>
</dbReference>
<accession>L1IRG2</accession>
<sequence>MRKPSQPHCVLEQELQSLLQVQRTLVQNKSTLVVEPCQEAEKEVRDRVRAIKNRLAAKKSRDQARTYVQKLESSLSHFVSHNETLSQRLALSESDKELLRAENRNLKRQVVELTRDLQRASAEVQALTAAQLSKEVEVPRAGEAGGILVGNLSPRPAFQVPMCSYEALGDFAESAAFVSVEEWRKEKRRRQNREAQRRHRERQLCLHNKNIPMQLMEKERKEEADSPLVKGESCEASSSPEQLSDDTCSLEGFTDAVFDPPGGLAVSSVACCGGLAQPGAQEEQEEAMGFNDGEVTYKSHQDGDMFLF</sequence>
<dbReference type="Gene3D" id="1.20.5.170">
    <property type="match status" value="1"/>
</dbReference>
<dbReference type="HOGENOM" id="CLU_904464_0_0_1"/>
<feature type="compositionally biased region" description="Polar residues" evidence="2">
    <location>
        <begin position="235"/>
        <end position="246"/>
    </location>
</feature>
<organism evidence="4">
    <name type="scientific">Guillardia theta (strain CCMP2712)</name>
    <name type="common">Cryptophyte</name>
    <dbReference type="NCBI Taxonomy" id="905079"/>
    <lineage>
        <taxon>Eukaryota</taxon>
        <taxon>Cryptophyceae</taxon>
        <taxon>Pyrenomonadales</taxon>
        <taxon>Geminigeraceae</taxon>
        <taxon>Guillardia</taxon>
    </lineage>
</organism>
<evidence type="ECO:0000313" key="4">
    <source>
        <dbReference type="EMBL" id="EKX38851.1"/>
    </source>
</evidence>
<reference evidence="6" key="2">
    <citation type="submission" date="2012-11" db="EMBL/GenBank/DDBJ databases">
        <authorList>
            <person name="Kuo A."/>
            <person name="Curtis B.A."/>
            <person name="Tanifuji G."/>
            <person name="Burki F."/>
            <person name="Gruber A."/>
            <person name="Irimia M."/>
            <person name="Maruyama S."/>
            <person name="Arias M.C."/>
            <person name="Ball S.G."/>
            <person name="Gile G.H."/>
            <person name="Hirakawa Y."/>
            <person name="Hopkins J.F."/>
            <person name="Rensing S.A."/>
            <person name="Schmutz J."/>
            <person name="Symeonidi A."/>
            <person name="Elias M."/>
            <person name="Eveleigh R.J."/>
            <person name="Herman E.K."/>
            <person name="Klute M.J."/>
            <person name="Nakayama T."/>
            <person name="Obornik M."/>
            <person name="Reyes-Prieto A."/>
            <person name="Armbrust E.V."/>
            <person name="Aves S.J."/>
            <person name="Beiko R.G."/>
            <person name="Coutinho P."/>
            <person name="Dacks J.B."/>
            <person name="Durnford D.G."/>
            <person name="Fast N.M."/>
            <person name="Green B.R."/>
            <person name="Grisdale C."/>
            <person name="Hempe F."/>
            <person name="Henrissat B."/>
            <person name="Hoppner M.P."/>
            <person name="Ishida K.-I."/>
            <person name="Kim E."/>
            <person name="Koreny L."/>
            <person name="Kroth P.G."/>
            <person name="Liu Y."/>
            <person name="Malik S.-B."/>
            <person name="Maier U.G."/>
            <person name="McRose D."/>
            <person name="Mock T."/>
            <person name="Neilson J.A."/>
            <person name="Onodera N.T."/>
            <person name="Poole A.M."/>
            <person name="Pritham E.J."/>
            <person name="Richards T.A."/>
            <person name="Rocap G."/>
            <person name="Roy S.W."/>
            <person name="Sarai C."/>
            <person name="Schaack S."/>
            <person name="Shirato S."/>
            <person name="Slamovits C.H."/>
            <person name="Spencer D.F."/>
            <person name="Suzuki S."/>
            <person name="Worden A.Z."/>
            <person name="Zauner S."/>
            <person name="Barry K."/>
            <person name="Bell C."/>
            <person name="Bharti A.K."/>
            <person name="Crow J.A."/>
            <person name="Grimwood J."/>
            <person name="Kramer R."/>
            <person name="Lindquist E."/>
            <person name="Lucas S."/>
            <person name="Salamov A."/>
            <person name="McFadden G.I."/>
            <person name="Lane C.E."/>
            <person name="Keeling P.J."/>
            <person name="Gray M.W."/>
            <person name="Grigoriev I.V."/>
            <person name="Archibald J.M."/>
        </authorList>
    </citation>
    <scope>NUCLEOTIDE SEQUENCE</scope>
    <source>
        <strain evidence="6">CCMP2712</strain>
    </source>
</reference>
<dbReference type="SMART" id="SM00338">
    <property type="entry name" value="BRLZ"/>
    <property type="match status" value="1"/>
</dbReference>
<feature type="coiled-coil region" evidence="1">
    <location>
        <begin position="82"/>
        <end position="130"/>
    </location>
</feature>
<protein>
    <recommendedName>
        <fullName evidence="3">BZIP domain-containing protein</fullName>
    </recommendedName>
</protein>
<dbReference type="EMBL" id="JH993044">
    <property type="protein sequence ID" value="EKX38851.1"/>
    <property type="molecule type" value="Genomic_DNA"/>
</dbReference>
<evidence type="ECO:0000259" key="3">
    <source>
        <dbReference type="PROSITE" id="PS50217"/>
    </source>
</evidence>
<reference evidence="5" key="3">
    <citation type="submission" date="2015-06" db="UniProtKB">
        <authorList>
            <consortium name="EnsemblProtists"/>
        </authorList>
    </citation>
    <scope>IDENTIFICATION</scope>
</reference>
<proteinExistence type="predicted"/>
<dbReference type="Pfam" id="PF00170">
    <property type="entry name" value="bZIP_1"/>
    <property type="match status" value="1"/>
</dbReference>
<evidence type="ECO:0000313" key="6">
    <source>
        <dbReference type="Proteomes" id="UP000011087"/>
    </source>
</evidence>
<dbReference type="EnsemblProtists" id="EKX38851">
    <property type="protein sequence ID" value="EKX38851"/>
    <property type="gene ID" value="GUITHDRAFT_143871"/>
</dbReference>
<dbReference type="InterPro" id="IPR046347">
    <property type="entry name" value="bZIP_sf"/>
</dbReference>
<dbReference type="AlphaFoldDB" id="L1IRG2"/>
<dbReference type="RefSeq" id="XP_005825831.1">
    <property type="nucleotide sequence ID" value="XM_005825774.1"/>
</dbReference>
<dbReference type="InterPro" id="IPR004827">
    <property type="entry name" value="bZIP"/>
</dbReference>
<gene>
    <name evidence="4" type="ORF">GUITHDRAFT_143871</name>
</gene>